<comment type="similarity">
    <text evidence="2">Belongs to the frataxin family.</text>
</comment>
<dbReference type="InterPro" id="IPR017789">
    <property type="entry name" value="Frataxin"/>
</dbReference>
<dbReference type="GO" id="GO:0005739">
    <property type="term" value="C:mitochondrion"/>
    <property type="evidence" value="ECO:0007669"/>
    <property type="project" value="UniProtKB-SubCell"/>
</dbReference>
<dbReference type="GO" id="GO:0004322">
    <property type="term" value="F:ferroxidase activity"/>
    <property type="evidence" value="ECO:0007669"/>
    <property type="project" value="UniProtKB-EC"/>
</dbReference>
<dbReference type="PROSITE" id="PS01344">
    <property type="entry name" value="FRATAXIN_1"/>
    <property type="match status" value="1"/>
</dbReference>
<protein>
    <recommendedName>
        <fullName evidence="3">ferroxidase</fullName>
        <ecNumber evidence="3">1.16.3.1</ecNumber>
    </recommendedName>
</protein>
<comment type="caution">
    <text evidence="13">The sequence shown here is derived from an EMBL/GenBank/DDBJ whole genome shotgun (WGS) entry which is preliminary data.</text>
</comment>
<keyword evidence="9" id="KW-0408">Iron</keyword>
<keyword evidence="8" id="KW-0560">Oxidoreductase</keyword>
<evidence type="ECO:0000256" key="1">
    <source>
        <dbReference type="ARBA" id="ARBA00004173"/>
    </source>
</evidence>
<dbReference type="GO" id="GO:0006879">
    <property type="term" value="P:intracellular iron ion homeostasis"/>
    <property type="evidence" value="ECO:0007669"/>
    <property type="project" value="UniProtKB-KW"/>
</dbReference>
<keyword evidence="10" id="KW-0406">Ion transport</keyword>
<evidence type="ECO:0000256" key="2">
    <source>
        <dbReference type="ARBA" id="ARBA00008183"/>
    </source>
</evidence>
<proteinExistence type="inferred from homology"/>
<accession>A0A8S3Z220</accession>
<dbReference type="GO" id="GO:0008198">
    <property type="term" value="F:ferrous iron binding"/>
    <property type="evidence" value="ECO:0007669"/>
    <property type="project" value="TreeGrafter"/>
</dbReference>
<evidence type="ECO:0000256" key="8">
    <source>
        <dbReference type="ARBA" id="ARBA00023002"/>
    </source>
</evidence>
<reference evidence="13" key="1">
    <citation type="submission" date="2021-04" db="EMBL/GenBank/DDBJ databases">
        <authorList>
            <consortium name="Molecular Ecology Group"/>
        </authorList>
    </citation>
    <scope>NUCLEOTIDE SEQUENCE</scope>
</reference>
<dbReference type="GO" id="GO:0051537">
    <property type="term" value="F:2 iron, 2 sulfur cluster binding"/>
    <property type="evidence" value="ECO:0007669"/>
    <property type="project" value="TreeGrafter"/>
</dbReference>
<keyword evidence="4" id="KW-0409">Iron storage</keyword>
<evidence type="ECO:0000256" key="3">
    <source>
        <dbReference type="ARBA" id="ARBA00013107"/>
    </source>
</evidence>
<keyword evidence="5" id="KW-0813">Transport</keyword>
<keyword evidence="11" id="KW-0496">Mitochondrion</keyword>
<evidence type="ECO:0000256" key="5">
    <source>
        <dbReference type="ARBA" id="ARBA00022448"/>
    </source>
</evidence>
<keyword evidence="7" id="KW-0809">Transit peptide</keyword>
<dbReference type="OrthoDB" id="1897642at2759"/>
<dbReference type="GO" id="GO:0016226">
    <property type="term" value="P:iron-sulfur cluster assembly"/>
    <property type="evidence" value="ECO:0007669"/>
    <property type="project" value="InterPro"/>
</dbReference>
<dbReference type="EMBL" id="CAJHNH020001217">
    <property type="protein sequence ID" value="CAG5122035.1"/>
    <property type="molecule type" value="Genomic_DNA"/>
</dbReference>
<evidence type="ECO:0000256" key="4">
    <source>
        <dbReference type="ARBA" id="ARBA00022434"/>
    </source>
</evidence>
<sequence>PSEITDTEYEICVEDTLDSLTEFFEDLPEIEPCNDDYDCAYGNGVLTVHLGSVEGTYVINKQMPNKQIWLSSPLSGPKRYDYFDGQWVYLRDGRGLHRQLEDEMTEIMGFRIELKKCKYYSWGMSDSK</sequence>
<dbReference type="PANTHER" id="PTHR16821">
    <property type="entry name" value="FRATAXIN"/>
    <property type="match status" value="1"/>
</dbReference>
<evidence type="ECO:0000256" key="10">
    <source>
        <dbReference type="ARBA" id="ARBA00023065"/>
    </source>
</evidence>
<dbReference type="NCBIfam" id="TIGR03421">
    <property type="entry name" value="FeS_CyaY"/>
    <property type="match status" value="1"/>
</dbReference>
<evidence type="ECO:0000256" key="6">
    <source>
        <dbReference type="ARBA" id="ARBA00022496"/>
    </source>
</evidence>
<comment type="subcellular location">
    <subcellularLocation>
        <location evidence="1">Mitochondrion</location>
    </subcellularLocation>
</comment>
<dbReference type="InterPro" id="IPR002908">
    <property type="entry name" value="Frataxin/CyaY"/>
</dbReference>
<dbReference type="InterPro" id="IPR036524">
    <property type="entry name" value="Frataxin/CyaY_sf"/>
</dbReference>
<evidence type="ECO:0000256" key="11">
    <source>
        <dbReference type="ARBA" id="ARBA00023128"/>
    </source>
</evidence>
<organism evidence="13 14">
    <name type="scientific">Candidula unifasciata</name>
    <dbReference type="NCBI Taxonomy" id="100452"/>
    <lineage>
        <taxon>Eukaryota</taxon>
        <taxon>Metazoa</taxon>
        <taxon>Spiralia</taxon>
        <taxon>Lophotrochozoa</taxon>
        <taxon>Mollusca</taxon>
        <taxon>Gastropoda</taxon>
        <taxon>Heterobranchia</taxon>
        <taxon>Euthyneura</taxon>
        <taxon>Panpulmonata</taxon>
        <taxon>Eupulmonata</taxon>
        <taxon>Stylommatophora</taxon>
        <taxon>Helicina</taxon>
        <taxon>Helicoidea</taxon>
        <taxon>Geomitridae</taxon>
        <taxon>Candidula</taxon>
    </lineage>
</organism>
<dbReference type="GO" id="GO:0006826">
    <property type="term" value="P:iron ion transport"/>
    <property type="evidence" value="ECO:0007669"/>
    <property type="project" value="UniProtKB-KW"/>
</dbReference>
<keyword evidence="6" id="KW-0410">Iron transport</keyword>
<evidence type="ECO:0000256" key="7">
    <source>
        <dbReference type="ARBA" id="ARBA00022946"/>
    </source>
</evidence>
<dbReference type="AlphaFoldDB" id="A0A8S3Z220"/>
<dbReference type="SUPFAM" id="SSF55387">
    <property type="entry name" value="Frataxin/Nqo15-like"/>
    <property type="match status" value="1"/>
</dbReference>
<feature type="non-terminal residue" evidence="13">
    <location>
        <position position="1"/>
    </location>
</feature>
<name>A0A8S3Z220_9EUPU</name>
<dbReference type="PROSITE" id="PS50810">
    <property type="entry name" value="FRATAXIN_2"/>
    <property type="match status" value="1"/>
</dbReference>
<dbReference type="EC" id="1.16.3.1" evidence="3"/>
<evidence type="ECO:0000256" key="9">
    <source>
        <dbReference type="ARBA" id="ARBA00023004"/>
    </source>
</evidence>
<dbReference type="GO" id="GO:0008199">
    <property type="term" value="F:ferric iron binding"/>
    <property type="evidence" value="ECO:0007669"/>
    <property type="project" value="InterPro"/>
</dbReference>
<evidence type="ECO:0000313" key="14">
    <source>
        <dbReference type="Proteomes" id="UP000678393"/>
    </source>
</evidence>
<keyword evidence="14" id="KW-1185">Reference proteome</keyword>
<gene>
    <name evidence="13" type="ORF">CUNI_LOCUS7593</name>
</gene>
<evidence type="ECO:0000313" key="13">
    <source>
        <dbReference type="EMBL" id="CAG5122035.1"/>
    </source>
</evidence>
<comment type="catalytic activity">
    <reaction evidence="12">
        <text>4 Fe(2+) + O2 + 4 H(+) = 4 Fe(3+) + 2 H2O</text>
        <dbReference type="Rhea" id="RHEA:11148"/>
        <dbReference type="ChEBI" id="CHEBI:15377"/>
        <dbReference type="ChEBI" id="CHEBI:15378"/>
        <dbReference type="ChEBI" id="CHEBI:15379"/>
        <dbReference type="ChEBI" id="CHEBI:29033"/>
        <dbReference type="ChEBI" id="CHEBI:29034"/>
        <dbReference type="EC" id="1.16.3.1"/>
    </reaction>
</comment>
<dbReference type="PANTHER" id="PTHR16821:SF2">
    <property type="entry name" value="FRATAXIN, MITOCHONDRIAL"/>
    <property type="match status" value="1"/>
</dbReference>
<dbReference type="Proteomes" id="UP000678393">
    <property type="component" value="Unassembled WGS sequence"/>
</dbReference>
<dbReference type="NCBIfam" id="TIGR03422">
    <property type="entry name" value="mito_frataxin"/>
    <property type="match status" value="1"/>
</dbReference>
<dbReference type="PRINTS" id="PR00904">
    <property type="entry name" value="FRATAXIN"/>
</dbReference>
<dbReference type="InterPro" id="IPR020895">
    <property type="entry name" value="Frataxin_CS"/>
</dbReference>
<dbReference type="SMART" id="SM01219">
    <property type="entry name" value="Frataxin_Cyay"/>
    <property type="match status" value="1"/>
</dbReference>
<dbReference type="GO" id="GO:0034986">
    <property type="term" value="F:iron chaperone activity"/>
    <property type="evidence" value="ECO:0007669"/>
    <property type="project" value="TreeGrafter"/>
</dbReference>
<dbReference type="Gene3D" id="3.30.920.10">
    <property type="entry name" value="Frataxin/CyaY"/>
    <property type="match status" value="1"/>
</dbReference>
<dbReference type="Pfam" id="PF01491">
    <property type="entry name" value="Frataxin_Cyay"/>
    <property type="match status" value="1"/>
</dbReference>
<evidence type="ECO:0000256" key="12">
    <source>
        <dbReference type="ARBA" id="ARBA00047990"/>
    </source>
</evidence>